<dbReference type="EMBL" id="CP050855">
    <property type="protein sequence ID" value="QLH63299.1"/>
    <property type="molecule type" value="Genomic_DNA"/>
</dbReference>
<evidence type="ECO:0000313" key="1">
    <source>
        <dbReference type="EMBL" id="QLH63299.1"/>
    </source>
</evidence>
<organism evidence="1 2">
    <name type="scientific">Serratia symbiotica</name>
    <dbReference type="NCBI Taxonomy" id="138074"/>
    <lineage>
        <taxon>Bacteria</taxon>
        <taxon>Pseudomonadati</taxon>
        <taxon>Pseudomonadota</taxon>
        <taxon>Gammaproteobacteria</taxon>
        <taxon>Enterobacterales</taxon>
        <taxon>Yersiniaceae</taxon>
        <taxon>Serratia</taxon>
    </lineage>
</organism>
<dbReference type="AlphaFoldDB" id="A0A7D5TBB2"/>
<reference evidence="1 2" key="1">
    <citation type="journal article" date="2014" name="Genome Announc.">
        <title>Whole-Genome Sequence of Serratia symbiotica Strain CWBI-2.3T, a Free-Living Symbiont of the Black Bean Aphid Aphis fabae.</title>
        <authorList>
            <person name="Foray V."/>
            <person name="Grigorescu A.S."/>
            <person name="Sabri A."/>
            <person name="Haubruge E."/>
            <person name="Lognay G."/>
            <person name="Francis F."/>
            <person name="Fauconnier M.L."/>
            <person name="Hance T."/>
            <person name="Thonart P."/>
        </authorList>
    </citation>
    <scope>NUCLEOTIDE SEQUENCE [LARGE SCALE GENOMIC DNA]</scope>
    <source>
        <strain evidence="1">CWBI-2.3</strain>
    </source>
</reference>
<gene>
    <name evidence="1" type="ORF">SYMBAF_10655</name>
</gene>
<sequence length="47" mass="5098">MPKNFDNAAKAIRLLNEVAATIEGVLGAFPFLSVQAKQLSTEITEHL</sequence>
<proteinExistence type="predicted"/>
<accession>A0A7D5TBB2</accession>
<name>A0A7D5TBB2_9GAMM</name>
<dbReference type="Proteomes" id="UP000042738">
    <property type="component" value="Chromosome"/>
</dbReference>
<dbReference type="GeneID" id="93736953"/>
<evidence type="ECO:0000313" key="2">
    <source>
        <dbReference type="Proteomes" id="UP000042738"/>
    </source>
</evidence>
<protein>
    <submittedName>
        <fullName evidence="1">Uncharacterized protein</fullName>
    </submittedName>
</protein>
<dbReference type="RefSeq" id="WP_160289798.1">
    <property type="nucleotide sequence ID" value="NZ_CAXKXZ010000013.1"/>
</dbReference>